<proteinExistence type="inferred from homology"/>
<dbReference type="EMBL" id="CP022684">
    <property type="protein sequence ID" value="AUM13627.1"/>
    <property type="molecule type" value="Genomic_DNA"/>
</dbReference>
<comment type="similarity">
    <text evidence="2">Belongs to the MotB family.</text>
</comment>
<feature type="region of interest" description="Disordered" evidence="8">
    <location>
        <begin position="283"/>
        <end position="345"/>
    </location>
</feature>
<evidence type="ECO:0000313" key="11">
    <source>
        <dbReference type="EMBL" id="AUM13627.1"/>
    </source>
</evidence>
<evidence type="ECO:0000256" key="1">
    <source>
        <dbReference type="ARBA" id="ARBA00004162"/>
    </source>
</evidence>
<evidence type="ECO:0000256" key="8">
    <source>
        <dbReference type="SAM" id="MobiDB-lite"/>
    </source>
</evidence>
<keyword evidence="4 9" id="KW-0812">Transmembrane</keyword>
<dbReference type="Gene3D" id="3.30.1330.60">
    <property type="entry name" value="OmpA-like domain"/>
    <property type="match status" value="1"/>
</dbReference>
<feature type="compositionally biased region" description="Basic and acidic residues" evidence="8">
    <location>
        <begin position="334"/>
        <end position="345"/>
    </location>
</feature>
<sequence length="345" mass="38350">MEFDNGNKPIVVRRIRKVQGGHHGGAWKVAFADFATAMMAFFLVLWLMEATTVEEKAAISGYFSDPTAFSEGGSPYVIDLGGGLKDDQYSGESNVETPDTKIQDKGVVLTEETVQDLAAQIESRKFQELKKTLETRIQEDANLRKYRDQIIMEVTKDGLQIQIVDAKSRPMFDSGSDEIKPYMNEILQALAGTIANVPNGLSITGHTDAQAFTDRSDYSNWELSADRANAARRALQKNGVAEKQLTQVVGLASSMLYDKTDPENPINRRISLLVMSERTEAKLKAQQQGKPLPVDQEFPSPQPEAAVPDEATEFEAFDRLRKTMSRKSAQGAEPVRDEPVRDELF</sequence>
<dbReference type="GO" id="GO:0005886">
    <property type="term" value="C:plasma membrane"/>
    <property type="evidence" value="ECO:0007669"/>
    <property type="project" value="UniProtKB-SubCell"/>
</dbReference>
<dbReference type="InterPro" id="IPR025713">
    <property type="entry name" value="MotB-like_N_dom"/>
</dbReference>
<dbReference type="InterPro" id="IPR006665">
    <property type="entry name" value="OmpA-like"/>
</dbReference>
<dbReference type="PANTHER" id="PTHR30329:SF21">
    <property type="entry name" value="LIPOPROTEIN YIAD-RELATED"/>
    <property type="match status" value="1"/>
</dbReference>
<keyword evidence="3" id="KW-1003">Cell membrane</keyword>
<dbReference type="Pfam" id="PF00691">
    <property type="entry name" value="OmpA"/>
    <property type="match status" value="1"/>
</dbReference>
<dbReference type="InterPro" id="IPR036737">
    <property type="entry name" value="OmpA-like_sf"/>
</dbReference>
<evidence type="ECO:0000259" key="10">
    <source>
        <dbReference type="PROSITE" id="PS51123"/>
    </source>
</evidence>
<evidence type="ECO:0000256" key="6">
    <source>
        <dbReference type="ARBA" id="ARBA00023136"/>
    </source>
</evidence>
<evidence type="ECO:0000256" key="4">
    <source>
        <dbReference type="ARBA" id="ARBA00022692"/>
    </source>
</evidence>
<dbReference type="RefSeq" id="WP_101895002.1">
    <property type="nucleotide sequence ID" value="NZ_CP022684.1"/>
</dbReference>
<evidence type="ECO:0000256" key="3">
    <source>
        <dbReference type="ARBA" id="ARBA00022475"/>
    </source>
</evidence>
<comment type="subcellular location">
    <subcellularLocation>
        <location evidence="1">Cell membrane</location>
        <topology evidence="1">Single-pass membrane protein</topology>
    </subcellularLocation>
</comment>
<dbReference type="OrthoDB" id="9809186at2"/>
<dbReference type="PROSITE" id="PS51123">
    <property type="entry name" value="OMPA_2"/>
    <property type="match status" value="1"/>
</dbReference>
<evidence type="ECO:0000256" key="5">
    <source>
        <dbReference type="ARBA" id="ARBA00022989"/>
    </source>
</evidence>
<evidence type="ECO:0000256" key="9">
    <source>
        <dbReference type="SAM" id="Phobius"/>
    </source>
</evidence>
<gene>
    <name evidence="11" type="ORF">Kalk_14880</name>
</gene>
<dbReference type="NCBIfam" id="NF006548">
    <property type="entry name" value="PRK09041.1"/>
    <property type="match status" value="1"/>
</dbReference>
<dbReference type="SUPFAM" id="SSF103088">
    <property type="entry name" value="OmpA-like"/>
    <property type="match status" value="1"/>
</dbReference>
<feature type="transmembrane region" description="Helical" evidence="9">
    <location>
        <begin position="26"/>
        <end position="48"/>
    </location>
</feature>
<dbReference type="AlphaFoldDB" id="A0A2K9LN14"/>
<dbReference type="Pfam" id="PF13677">
    <property type="entry name" value="MotB_plug"/>
    <property type="match status" value="1"/>
</dbReference>
<dbReference type="Proteomes" id="UP000235116">
    <property type="component" value="Chromosome"/>
</dbReference>
<keyword evidence="6 7" id="KW-0472">Membrane</keyword>
<name>A0A2K9LN14_9GAMM</name>
<evidence type="ECO:0000256" key="7">
    <source>
        <dbReference type="PROSITE-ProRule" id="PRU00473"/>
    </source>
</evidence>
<dbReference type="KEGG" id="kak:Kalk_14880"/>
<dbReference type="InterPro" id="IPR050330">
    <property type="entry name" value="Bact_OuterMem_StrucFunc"/>
</dbReference>
<organism evidence="11 12">
    <name type="scientific">Ketobacter alkanivorans</name>
    <dbReference type="NCBI Taxonomy" id="1917421"/>
    <lineage>
        <taxon>Bacteria</taxon>
        <taxon>Pseudomonadati</taxon>
        <taxon>Pseudomonadota</taxon>
        <taxon>Gammaproteobacteria</taxon>
        <taxon>Pseudomonadales</taxon>
        <taxon>Ketobacteraceae</taxon>
        <taxon>Ketobacter</taxon>
    </lineage>
</organism>
<accession>A0A2K9LN14</accession>
<keyword evidence="5 9" id="KW-1133">Transmembrane helix</keyword>
<dbReference type="PANTHER" id="PTHR30329">
    <property type="entry name" value="STATOR ELEMENT OF FLAGELLAR MOTOR COMPLEX"/>
    <property type="match status" value="1"/>
</dbReference>
<evidence type="ECO:0000313" key="12">
    <source>
        <dbReference type="Proteomes" id="UP000235116"/>
    </source>
</evidence>
<feature type="domain" description="OmpA-like" evidence="10">
    <location>
        <begin position="159"/>
        <end position="278"/>
    </location>
</feature>
<reference evidence="12" key="1">
    <citation type="submission" date="2017-08" db="EMBL/GenBank/DDBJ databases">
        <title>Direct submision.</title>
        <authorList>
            <person name="Kim S.-J."/>
            <person name="Rhee S.-K."/>
        </authorList>
    </citation>
    <scope>NUCLEOTIDE SEQUENCE [LARGE SCALE GENOMIC DNA]</scope>
    <source>
        <strain evidence="12">GI5</strain>
    </source>
</reference>
<protein>
    <recommendedName>
        <fullName evidence="10">OmpA-like domain-containing protein</fullName>
    </recommendedName>
</protein>
<keyword evidence="12" id="KW-1185">Reference proteome</keyword>
<evidence type="ECO:0000256" key="2">
    <source>
        <dbReference type="ARBA" id="ARBA00008914"/>
    </source>
</evidence>